<dbReference type="Gene3D" id="2.160.20.160">
    <property type="match status" value="1"/>
</dbReference>
<reference evidence="3" key="1">
    <citation type="journal article" date="2019" name="Int. J. Syst. Evol. Microbiol.">
        <title>The Global Catalogue of Microorganisms (GCM) 10K type strain sequencing project: providing services to taxonomists for standard genome sequencing and annotation.</title>
        <authorList>
            <consortium name="The Broad Institute Genomics Platform"/>
            <consortium name="The Broad Institute Genome Sequencing Center for Infectious Disease"/>
            <person name="Wu L."/>
            <person name="Ma J."/>
        </authorList>
    </citation>
    <scope>NUCLEOTIDE SEQUENCE [LARGE SCALE GENOMIC DNA]</scope>
    <source>
        <strain evidence="3">CCUG 62974</strain>
    </source>
</reference>
<dbReference type="EMBL" id="JBHTHX010000817">
    <property type="protein sequence ID" value="MFD0887116.1"/>
    <property type="molecule type" value="Genomic_DNA"/>
</dbReference>
<organism evidence="2 3">
    <name type="scientific">Streptosporangium algeriense</name>
    <dbReference type="NCBI Taxonomy" id="1682748"/>
    <lineage>
        <taxon>Bacteria</taxon>
        <taxon>Bacillati</taxon>
        <taxon>Actinomycetota</taxon>
        <taxon>Actinomycetes</taxon>
        <taxon>Streptosporangiales</taxon>
        <taxon>Streptosporangiaceae</taxon>
        <taxon>Streptosporangium</taxon>
    </lineage>
</organism>
<evidence type="ECO:0000256" key="1">
    <source>
        <dbReference type="SAM" id="SignalP"/>
    </source>
</evidence>
<dbReference type="PRINTS" id="PR00313">
    <property type="entry name" value="CABNDNGRPT"/>
</dbReference>
<feature type="signal peptide" evidence="1">
    <location>
        <begin position="1"/>
        <end position="15"/>
    </location>
</feature>
<proteinExistence type="predicted"/>
<evidence type="ECO:0008006" key="4">
    <source>
        <dbReference type="Google" id="ProtNLM"/>
    </source>
</evidence>
<keyword evidence="1" id="KW-0732">Signal</keyword>
<keyword evidence="3" id="KW-1185">Reference proteome</keyword>
<evidence type="ECO:0000313" key="3">
    <source>
        <dbReference type="Proteomes" id="UP001597024"/>
    </source>
</evidence>
<name>A0ABW3DVL1_9ACTN</name>
<feature type="chain" id="PRO_5045732671" description="Calcium-binding protein" evidence="1">
    <location>
        <begin position="16"/>
        <end position="152"/>
    </location>
</feature>
<comment type="caution">
    <text evidence="2">The sequence shown here is derived from an EMBL/GenBank/DDBJ whole genome shotgun (WGS) entry which is preliminary data.</text>
</comment>
<dbReference type="Proteomes" id="UP001597024">
    <property type="component" value="Unassembled WGS sequence"/>
</dbReference>
<sequence length="152" mass="14586">MLAAAVITAAAPVGAAVHHCTVNDVGQPGDSIAGTDGPDKIICLGGIPTGGTVDGKGGDDTIAVLRNAGTVLGGLGDDKVRIGAQAESAANDFGLVGGGPGDDAITIGSGPSDDLGGHGDLGTVDAGYGRDTCTFHPRPEGRVSGCEAAPQA</sequence>
<evidence type="ECO:0000313" key="2">
    <source>
        <dbReference type="EMBL" id="MFD0887116.1"/>
    </source>
</evidence>
<gene>
    <name evidence="2" type="ORF">ACFQ08_21425</name>
</gene>
<accession>A0ABW3DVL1</accession>
<protein>
    <recommendedName>
        <fullName evidence="4">Calcium-binding protein</fullName>
    </recommendedName>
</protein>